<evidence type="ECO:0000259" key="5">
    <source>
        <dbReference type="PROSITE" id="PS51898"/>
    </source>
</evidence>
<comment type="caution">
    <text evidence="6">The sequence shown here is derived from an EMBL/GenBank/DDBJ whole genome shotgun (WGS) entry which is preliminary data.</text>
</comment>
<dbReference type="SUPFAM" id="SSF56349">
    <property type="entry name" value="DNA breaking-rejoining enzymes"/>
    <property type="match status" value="1"/>
</dbReference>
<gene>
    <name evidence="6" type="ORF">ACFQPC_14790</name>
</gene>
<dbReference type="RefSeq" id="WP_382272630.1">
    <property type="nucleotide sequence ID" value="NZ_JBHTBU010000002.1"/>
</dbReference>
<comment type="similarity">
    <text evidence="1">Belongs to the 'phage' integrase family.</text>
</comment>
<dbReference type="InterPro" id="IPR002104">
    <property type="entry name" value="Integrase_catalytic"/>
</dbReference>
<keyword evidence="7" id="KW-1185">Reference proteome</keyword>
<evidence type="ECO:0000313" key="7">
    <source>
        <dbReference type="Proteomes" id="UP001596542"/>
    </source>
</evidence>
<sequence length="390" mass="44804">MSIVKRGNSKHWYIQFQLNGTSYIRSSKTTNKKAAVQMEAEWRTQLHANLYLGKKERIRLGEAITRYCESRKGTPSHKGMLSCANVIAAHLPISKYIDELQSHDLERFKQRRSDLGISNQTILHNLNLVRGAWKFSKKLGYQVSELEFPQLKVAKPPVRFLSDVEESNLLASLDPRREGPGLAPLNERSERIQQMLQDCYDLAVILLDTGGRYSEIANIEWKRIDMNARTINLWRTKVSNGLILHMTDRVYRILLRRQGNGVHVFQNKAGEARGYSTHSIRNAIKKEGLDGCRIHSFRHTLATRLLRSGMSLYEVKEILGHTKIETTMIYAHLELSETSAKARDLLNDFNRTLSNQKNSTFYDEVQKVLPPMLSIVQEEKDDLLLTEVQS</sequence>
<keyword evidence="2" id="KW-0229">DNA integration</keyword>
<dbReference type="PANTHER" id="PTHR30349:SF41">
    <property type="entry name" value="INTEGRASE_RECOMBINASE PROTEIN MJ0367-RELATED"/>
    <property type="match status" value="1"/>
</dbReference>
<proteinExistence type="inferred from homology"/>
<dbReference type="PROSITE" id="PS51898">
    <property type="entry name" value="TYR_RECOMBINASE"/>
    <property type="match status" value="1"/>
</dbReference>
<dbReference type="Gene3D" id="1.10.443.10">
    <property type="entry name" value="Intergrase catalytic core"/>
    <property type="match status" value="1"/>
</dbReference>
<evidence type="ECO:0000256" key="3">
    <source>
        <dbReference type="ARBA" id="ARBA00023125"/>
    </source>
</evidence>
<dbReference type="PANTHER" id="PTHR30349">
    <property type="entry name" value="PHAGE INTEGRASE-RELATED"/>
    <property type="match status" value="1"/>
</dbReference>
<evidence type="ECO:0000256" key="1">
    <source>
        <dbReference type="ARBA" id="ARBA00008857"/>
    </source>
</evidence>
<evidence type="ECO:0000313" key="6">
    <source>
        <dbReference type="EMBL" id="MFC7289312.1"/>
    </source>
</evidence>
<dbReference type="Pfam" id="PF00589">
    <property type="entry name" value="Phage_integrase"/>
    <property type="match status" value="1"/>
</dbReference>
<organism evidence="6 7">
    <name type="scientific">Herminiimonas glaciei</name>
    <dbReference type="NCBI Taxonomy" id="523788"/>
    <lineage>
        <taxon>Bacteria</taxon>
        <taxon>Pseudomonadati</taxon>
        <taxon>Pseudomonadota</taxon>
        <taxon>Betaproteobacteria</taxon>
        <taxon>Burkholderiales</taxon>
        <taxon>Oxalobacteraceae</taxon>
        <taxon>Herminiimonas</taxon>
    </lineage>
</organism>
<feature type="domain" description="Tyr recombinase" evidence="5">
    <location>
        <begin position="155"/>
        <end position="344"/>
    </location>
</feature>
<dbReference type="Proteomes" id="UP001596542">
    <property type="component" value="Unassembled WGS sequence"/>
</dbReference>
<dbReference type="EMBL" id="JBHTBU010000002">
    <property type="protein sequence ID" value="MFC7289312.1"/>
    <property type="molecule type" value="Genomic_DNA"/>
</dbReference>
<reference evidence="7" key="1">
    <citation type="journal article" date="2019" name="Int. J. Syst. Evol. Microbiol.">
        <title>The Global Catalogue of Microorganisms (GCM) 10K type strain sequencing project: providing services to taxonomists for standard genome sequencing and annotation.</title>
        <authorList>
            <consortium name="The Broad Institute Genomics Platform"/>
            <consortium name="The Broad Institute Genome Sequencing Center for Infectious Disease"/>
            <person name="Wu L."/>
            <person name="Ma J."/>
        </authorList>
    </citation>
    <scope>NUCLEOTIDE SEQUENCE [LARGE SCALE GENOMIC DNA]</scope>
    <source>
        <strain evidence="7">KACC 12508</strain>
    </source>
</reference>
<dbReference type="CDD" id="cd00796">
    <property type="entry name" value="INT_Rci_Hp1_C"/>
    <property type="match status" value="1"/>
</dbReference>
<evidence type="ECO:0000256" key="2">
    <source>
        <dbReference type="ARBA" id="ARBA00022908"/>
    </source>
</evidence>
<name>A0ABW2IEA4_9BURK</name>
<dbReference type="InterPro" id="IPR050090">
    <property type="entry name" value="Tyrosine_recombinase_XerCD"/>
</dbReference>
<dbReference type="InterPro" id="IPR013762">
    <property type="entry name" value="Integrase-like_cat_sf"/>
</dbReference>
<accession>A0ABW2IEA4</accession>
<evidence type="ECO:0000256" key="4">
    <source>
        <dbReference type="ARBA" id="ARBA00023172"/>
    </source>
</evidence>
<keyword evidence="3" id="KW-0238">DNA-binding</keyword>
<keyword evidence="4" id="KW-0233">DNA recombination</keyword>
<protein>
    <submittedName>
        <fullName evidence="6">Tyrosine-type recombinase/integrase</fullName>
    </submittedName>
</protein>
<dbReference type="InterPro" id="IPR011010">
    <property type="entry name" value="DNA_brk_join_enz"/>
</dbReference>